<comment type="subcellular location">
    <subcellularLocation>
        <location evidence="2">Chromosome</location>
    </subcellularLocation>
    <subcellularLocation>
        <location evidence="1">Nucleus</location>
    </subcellularLocation>
</comment>
<dbReference type="Gene3D" id="2.170.270.10">
    <property type="entry name" value="SET domain"/>
    <property type="match status" value="1"/>
</dbReference>
<evidence type="ECO:0000256" key="4">
    <source>
        <dbReference type="ARBA" id="ARBA00022603"/>
    </source>
</evidence>
<keyword evidence="7" id="KW-0479">Metal-binding</keyword>
<dbReference type="InterPro" id="IPR001214">
    <property type="entry name" value="SET_dom"/>
</dbReference>
<evidence type="ECO:0008006" key="16">
    <source>
        <dbReference type="Google" id="ProtNLM"/>
    </source>
</evidence>
<evidence type="ECO:0000259" key="11">
    <source>
        <dbReference type="PROSITE" id="PS50280"/>
    </source>
</evidence>
<dbReference type="SMART" id="SM00249">
    <property type="entry name" value="PHD"/>
    <property type="match status" value="2"/>
</dbReference>
<dbReference type="Gene3D" id="3.30.40.10">
    <property type="entry name" value="Zinc/RING finger domain, C3HC4 (zinc finger)"/>
    <property type="match status" value="1"/>
</dbReference>
<dbReference type="Pfam" id="PF00856">
    <property type="entry name" value="SET"/>
    <property type="match status" value="1"/>
</dbReference>
<evidence type="ECO:0000256" key="1">
    <source>
        <dbReference type="ARBA" id="ARBA00004123"/>
    </source>
</evidence>
<feature type="domain" description="Post-SET" evidence="12">
    <location>
        <begin position="441"/>
        <end position="457"/>
    </location>
</feature>
<dbReference type="GO" id="GO:0042054">
    <property type="term" value="F:histone methyltransferase activity"/>
    <property type="evidence" value="ECO:0007669"/>
    <property type="project" value="InterPro"/>
</dbReference>
<dbReference type="AlphaFoldDB" id="A0AA38WQ14"/>
<protein>
    <recommendedName>
        <fullName evidence="16">Histone-lysine N-methyltransferase ASHR3</fullName>
    </recommendedName>
</protein>
<dbReference type="InterPro" id="IPR050777">
    <property type="entry name" value="SET2_Histone-Lys_MeTrsfase"/>
</dbReference>
<keyword evidence="8" id="KW-0863">Zinc-finger</keyword>
<dbReference type="PROSITE" id="PS50868">
    <property type="entry name" value="POST_SET"/>
    <property type="match status" value="1"/>
</dbReference>
<evidence type="ECO:0000256" key="5">
    <source>
        <dbReference type="ARBA" id="ARBA00022679"/>
    </source>
</evidence>
<dbReference type="SMART" id="SM00317">
    <property type="entry name" value="SET"/>
    <property type="match status" value="1"/>
</dbReference>
<dbReference type="GO" id="GO:0008270">
    <property type="term" value="F:zinc ion binding"/>
    <property type="evidence" value="ECO:0007669"/>
    <property type="project" value="UniProtKB-KW"/>
</dbReference>
<organism evidence="14 15">
    <name type="scientific">Centaurea solstitialis</name>
    <name type="common">yellow star-thistle</name>
    <dbReference type="NCBI Taxonomy" id="347529"/>
    <lineage>
        <taxon>Eukaryota</taxon>
        <taxon>Viridiplantae</taxon>
        <taxon>Streptophyta</taxon>
        <taxon>Embryophyta</taxon>
        <taxon>Tracheophyta</taxon>
        <taxon>Spermatophyta</taxon>
        <taxon>Magnoliopsida</taxon>
        <taxon>eudicotyledons</taxon>
        <taxon>Gunneridae</taxon>
        <taxon>Pentapetalae</taxon>
        <taxon>asterids</taxon>
        <taxon>campanulids</taxon>
        <taxon>Asterales</taxon>
        <taxon>Asteraceae</taxon>
        <taxon>Carduoideae</taxon>
        <taxon>Cardueae</taxon>
        <taxon>Centaureinae</taxon>
        <taxon>Centaurea</taxon>
    </lineage>
</organism>
<dbReference type="InterPro" id="IPR003616">
    <property type="entry name" value="Post-SET_dom"/>
</dbReference>
<evidence type="ECO:0000256" key="9">
    <source>
        <dbReference type="ARBA" id="ARBA00022833"/>
    </source>
</evidence>
<dbReference type="PANTHER" id="PTHR22884">
    <property type="entry name" value="SET DOMAIN PROTEINS"/>
    <property type="match status" value="1"/>
</dbReference>
<keyword evidence="6" id="KW-0949">S-adenosyl-L-methionine</keyword>
<evidence type="ECO:0000313" key="14">
    <source>
        <dbReference type="EMBL" id="KAJ9557869.1"/>
    </source>
</evidence>
<evidence type="ECO:0000256" key="7">
    <source>
        <dbReference type="ARBA" id="ARBA00022723"/>
    </source>
</evidence>
<dbReference type="GO" id="GO:0005694">
    <property type="term" value="C:chromosome"/>
    <property type="evidence" value="ECO:0007669"/>
    <property type="project" value="UniProtKB-SubCell"/>
</dbReference>
<evidence type="ECO:0000259" key="13">
    <source>
        <dbReference type="PROSITE" id="PS51215"/>
    </source>
</evidence>
<name>A0AA38WQ14_9ASTR</name>
<keyword evidence="5" id="KW-0808">Transferase</keyword>
<dbReference type="GO" id="GO:0032259">
    <property type="term" value="P:methylation"/>
    <property type="evidence" value="ECO:0007669"/>
    <property type="project" value="UniProtKB-KW"/>
</dbReference>
<dbReference type="PROSITE" id="PS50280">
    <property type="entry name" value="SET"/>
    <property type="match status" value="1"/>
</dbReference>
<evidence type="ECO:0000256" key="6">
    <source>
        <dbReference type="ARBA" id="ARBA00022691"/>
    </source>
</evidence>
<comment type="caution">
    <text evidence="14">The sequence shown here is derived from an EMBL/GenBank/DDBJ whole genome shotgun (WGS) entry which is preliminary data.</text>
</comment>
<evidence type="ECO:0000313" key="15">
    <source>
        <dbReference type="Proteomes" id="UP001172457"/>
    </source>
</evidence>
<evidence type="ECO:0000256" key="8">
    <source>
        <dbReference type="ARBA" id="ARBA00022771"/>
    </source>
</evidence>
<dbReference type="Proteomes" id="UP001172457">
    <property type="component" value="Chromosome 3"/>
</dbReference>
<keyword evidence="9" id="KW-0862">Zinc</keyword>
<dbReference type="InterPro" id="IPR006560">
    <property type="entry name" value="AWS_dom"/>
</dbReference>
<keyword evidence="15" id="KW-1185">Reference proteome</keyword>
<keyword evidence="4" id="KW-0489">Methyltransferase</keyword>
<dbReference type="PROSITE" id="PS51215">
    <property type="entry name" value="AWS"/>
    <property type="match status" value="1"/>
</dbReference>
<evidence type="ECO:0000256" key="2">
    <source>
        <dbReference type="ARBA" id="ARBA00004286"/>
    </source>
</evidence>
<dbReference type="SMART" id="SM00508">
    <property type="entry name" value="PostSET"/>
    <property type="match status" value="1"/>
</dbReference>
<feature type="domain" description="AWS" evidence="13">
    <location>
        <begin position="254"/>
        <end position="298"/>
    </location>
</feature>
<sequence>MLPAFHQNLQRMSSFTLTNNKQKMAAQNSDFSDSSSSEAETLLSFHDQGGGNDEKVIPHNVFSDLKSKKVNLGVQETNLFLPFQIGSRKLAECRVCENAIINPWEKVSCSIHDCQVSYHLKCAKERVGLLSSSKHFKCPQHACYLCKKKAHLWRCSKCDLASHGKCAAYPGYMKGKPSAIICWRHSTDWPPSKSEVPTSSIEEVFGRLPLPYAEEEFKIDPIWKCTLENNLEPSPYEHIQRNIYRIKKGDNVDDSIGCARCDSGICIEDCECRLQCISCSSACGCSEMCTNRPFKENKKIKVVMTHRCGWGLEADEFIEKGEFIIEYVGEVISEALCQKRFWGMKEGATNFYMCEVRKGFIIDATFKGNESRFLNHSCDPNCNLEKWLKDYKTFHISSKITTNDHYMMEVDGETRLGVFAKRSIERGEPLTYHYRFVRFGPEIECYCGSSNCQGYLGTKKKKWVLSNWGAKRRDTWVRVNFKFILFGKNWMRRNSHVHWIPRQPKTRKGIQSINNGRMSTALSRRKLRLRAQLVLAESSLVQI</sequence>
<dbReference type="GO" id="GO:0005634">
    <property type="term" value="C:nucleus"/>
    <property type="evidence" value="ECO:0007669"/>
    <property type="project" value="UniProtKB-SubCell"/>
</dbReference>
<gene>
    <name evidence="14" type="ORF">OSB04_012483</name>
</gene>
<dbReference type="PROSITE" id="PS51578">
    <property type="entry name" value="SAM_MT43_SET2_2"/>
    <property type="match status" value="1"/>
</dbReference>
<accession>A0AA38WQ14</accession>
<evidence type="ECO:0000256" key="10">
    <source>
        <dbReference type="ARBA" id="ARBA00023242"/>
    </source>
</evidence>
<keyword evidence="10" id="KW-0539">Nucleus</keyword>
<reference evidence="14" key="1">
    <citation type="submission" date="2023-03" db="EMBL/GenBank/DDBJ databases">
        <title>Chromosome-scale reference genome and RAD-based genetic map of yellow starthistle (Centaurea solstitialis) reveal putative structural variation and QTLs associated with invader traits.</title>
        <authorList>
            <person name="Reatini B."/>
            <person name="Cang F.A."/>
            <person name="Jiang Q."/>
            <person name="Mckibben M.T.W."/>
            <person name="Barker M.S."/>
            <person name="Rieseberg L.H."/>
            <person name="Dlugosch K.M."/>
        </authorList>
    </citation>
    <scope>NUCLEOTIDE SEQUENCE</scope>
    <source>
        <strain evidence="14">CAN-66</strain>
        <tissue evidence="14">Leaf</tissue>
    </source>
</reference>
<evidence type="ECO:0000256" key="3">
    <source>
        <dbReference type="ARBA" id="ARBA00022454"/>
    </source>
</evidence>
<evidence type="ECO:0000259" key="12">
    <source>
        <dbReference type="PROSITE" id="PS50868"/>
    </source>
</evidence>
<dbReference type="EMBL" id="JARYMX010000003">
    <property type="protein sequence ID" value="KAJ9557869.1"/>
    <property type="molecule type" value="Genomic_DNA"/>
</dbReference>
<dbReference type="InterPro" id="IPR046341">
    <property type="entry name" value="SET_dom_sf"/>
</dbReference>
<dbReference type="InterPro" id="IPR025787">
    <property type="entry name" value="Hist-Lys_N-MeTrfase_SET2_plant"/>
</dbReference>
<dbReference type="SUPFAM" id="SSF82199">
    <property type="entry name" value="SET domain"/>
    <property type="match status" value="1"/>
</dbReference>
<dbReference type="InterPro" id="IPR013083">
    <property type="entry name" value="Znf_RING/FYVE/PHD"/>
</dbReference>
<proteinExistence type="predicted"/>
<dbReference type="InterPro" id="IPR001965">
    <property type="entry name" value="Znf_PHD"/>
</dbReference>
<keyword evidence="3" id="KW-0158">Chromosome</keyword>
<feature type="domain" description="SET" evidence="11">
    <location>
        <begin position="298"/>
        <end position="435"/>
    </location>
</feature>